<organism evidence="8 9">
    <name type="scientific">Lentzea aerocolonigenes</name>
    <name type="common">Lechevalieria aerocolonigenes</name>
    <name type="synonym">Saccharothrix aerocolonigenes</name>
    <dbReference type="NCBI Taxonomy" id="68170"/>
    <lineage>
        <taxon>Bacteria</taxon>
        <taxon>Bacillati</taxon>
        <taxon>Actinomycetota</taxon>
        <taxon>Actinomycetes</taxon>
        <taxon>Pseudonocardiales</taxon>
        <taxon>Pseudonocardiaceae</taxon>
        <taxon>Lentzea</taxon>
    </lineage>
</organism>
<dbReference type="GO" id="GO:0004733">
    <property type="term" value="F:pyridoxamine phosphate oxidase activity"/>
    <property type="evidence" value="ECO:0007669"/>
    <property type="project" value="InterPro"/>
</dbReference>
<evidence type="ECO:0000256" key="1">
    <source>
        <dbReference type="ARBA" id="ARBA00007301"/>
    </source>
</evidence>
<protein>
    <recommendedName>
        <fullName evidence="10">Phenazine biosynthesis protein</fullName>
    </recommendedName>
</protein>
<evidence type="ECO:0000256" key="3">
    <source>
        <dbReference type="ARBA" id="ARBA00022643"/>
    </source>
</evidence>
<dbReference type="Proteomes" id="UP000033393">
    <property type="component" value="Unassembled WGS sequence"/>
</dbReference>
<feature type="binding site" evidence="5">
    <location>
        <position position="101"/>
    </location>
    <ligand>
        <name>FMN</name>
        <dbReference type="ChEBI" id="CHEBI:58210"/>
    </ligand>
</feature>
<dbReference type="InterPro" id="IPR000659">
    <property type="entry name" value="Pyridox_Oxase"/>
</dbReference>
<dbReference type="GO" id="GO:0010181">
    <property type="term" value="F:FMN binding"/>
    <property type="evidence" value="ECO:0007669"/>
    <property type="project" value="InterPro"/>
</dbReference>
<evidence type="ECO:0000256" key="4">
    <source>
        <dbReference type="ARBA" id="ARBA00023002"/>
    </source>
</evidence>
<proteinExistence type="inferred from homology"/>
<name>A0A0F0H8Z0_LENAE</name>
<dbReference type="InterPro" id="IPR011576">
    <property type="entry name" value="Pyridox_Oxase_N"/>
</dbReference>
<dbReference type="PATRIC" id="fig|68170.10.peg.5579"/>
<evidence type="ECO:0000313" key="9">
    <source>
        <dbReference type="Proteomes" id="UP000033393"/>
    </source>
</evidence>
<accession>A0A0F0H8Z0</accession>
<dbReference type="PANTHER" id="PTHR10851">
    <property type="entry name" value="PYRIDOXINE-5-PHOSPHATE OXIDASE"/>
    <property type="match status" value="1"/>
</dbReference>
<evidence type="ECO:0000256" key="2">
    <source>
        <dbReference type="ARBA" id="ARBA00022630"/>
    </source>
</evidence>
<keyword evidence="4" id="KW-0560">Oxidoreductase</keyword>
<feature type="domain" description="Pyridoxamine 5'-phosphate oxidase N-terminal" evidence="6">
    <location>
        <begin position="31"/>
        <end position="139"/>
    </location>
</feature>
<sequence length="206" mass="22708">MAVNVQYTPAGPEFTHPPVDPVALLRNWFAQAVAHGVREPGATALATVAADGTPSSRMIQISRITGRGLLFATHAGSRKGREIDQTGRCSGVLYWRETNQQVTFGGRAEPADETVADELWAPRPALSNAMSIATRQSQPLAQEHELLEQALLLTTAGGPLVRPRTWLAYELVLSEVEFWQSSPDALYRRLHYRHTDTGWASQRLQP</sequence>
<evidence type="ECO:0000256" key="5">
    <source>
        <dbReference type="PIRSR" id="PIRSR000190-2"/>
    </source>
</evidence>
<feature type="binding site" evidence="5">
    <location>
        <position position="79"/>
    </location>
    <ligand>
        <name>FMN</name>
        <dbReference type="ChEBI" id="CHEBI:58210"/>
    </ligand>
</feature>
<dbReference type="RefSeq" id="WP_045310047.1">
    <property type="nucleotide sequence ID" value="NZ_JYJG01000018.1"/>
</dbReference>
<dbReference type="Pfam" id="PF10590">
    <property type="entry name" value="PNP_phzG_C"/>
    <property type="match status" value="1"/>
</dbReference>
<comment type="caution">
    <text evidence="8">The sequence shown here is derived from an EMBL/GenBank/DDBJ whole genome shotgun (WGS) entry which is preliminary data.</text>
</comment>
<dbReference type="GO" id="GO:0008615">
    <property type="term" value="P:pyridoxine biosynthetic process"/>
    <property type="evidence" value="ECO:0007669"/>
    <property type="project" value="InterPro"/>
</dbReference>
<reference evidence="8 9" key="1">
    <citation type="submission" date="2015-02" db="EMBL/GenBank/DDBJ databases">
        <authorList>
            <person name="Ju K.-S."/>
            <person name="Doroghazi J.R."/>
            <person name="Metcalf W."/>
        </authorList>
    </citation>
    <scope>NUCLEOTIDE SEQUENCE [LARGE SCALE GENOMIC DNA]</scope>
    <source>
        <strain evidence="8 9">NRRL B-16140</strain>
    </source>
</reference>
<evidence type="ECO:0000313" key="8">
    <source>
        <dbReference type="EMBL" id="KJK52169.1"/>
    </source>
</evidence>
<keyword evidence="2" id="KW-0285">Flavoprotein</keyword>
<evidence type="ECO:0000259" key="6">
    <source>
        <dbReference type="Pfam" id="PF01243"/>
    </source>
</evidence>
<dbReference type="Gene3D" id="2.30.110.10">
    <property type="entry name" value="Electron Transport, Fmn-binding Protein, Chain A"/>
    <property type="match status" value="1"/>
</dbReference>
<dbReference type="SUPFAM" id="SSF50475">
    <property type="entry name" value="FMN-binding split barrel"/>
    <property type="match status" value="1"/>
</dbReference>
<dbReference type="eggNOG" id="COG0259">
    <property type="taxonomic scope" value="Bacteria"/>
</dbReference>
<feature type="binding site" evidence="5">
    <location>
        <begin position="136"/>
        <end position="137"/>
    </location>
    <ligand>
        <name>FMN</name>
        <dbReference type="ChEBI" id="CHEBI:58210"/>
    </ligand>
</feature>
<feature type="binding site" evidence="5">
    <location>
        <position position="78"/>
    </location>
    <ligand>
        <name>FMN</name>
        <dbReference type="ChEBI" id="CHEBI:58210"/>
    </ligand>
</feature>
<comment type="cofactor">
    <cofactor evidence="5">
        <name>FMN</name>
        <dbReference type="ChEBI" id="CHEBI:58210"/>
    </cofactor>
    <text evidence="5">Binds 1 FMN per subunit.</text>
</comment>
<evidence type="ECO:0008006" key="10">
    <source>
        <dbReference type="Google" id="ProtNLM"/>
    </source>
</evidence>
<feature type="binding site" evidence="5">
    <location>
        <position position="179"/>
    </location>
    <ligand>
        <name>FMN</name>
        <dbReference type="ChEBI" id="CHEBI:58210"/>
    </ligand>
</feature>
<dbReference type="Pfam" id="PF01243">
    <property type="entry name" value="PNPOx_N"/>
    <property type="match status" value="1"/>
</dbReference>
<dbReference type="AlphaFoldDB" id="A0A0F0H8Z0"/>
<dbReference type="InterPro" id="IPR019576">
    <property type="entry name" value="Pyridoxamine_oxidase_dimer_C"/>
</dbReference>
<gene>
    <name evidence="8" type="ORF">UK23_04350</name>
</gene>
<keyword evidence="9" id="KW-1185">Reference proteome</keyword>
<evidence type="ECO:0000259" key="7">
    <source>
        <dbReference type="Pfam" id="PF10590"/>
    </source>
</evidence>
<feature type="domain" description="Pyridoxine 5'-phosphate oxidase dimerisation C-terminal" evidence="7">
    <location>
        <begin position="166"/>
        <end position="206"/>
    </location>
</feature>
<dbReference type="InterPro" id="IPR012349">
    <property type="entry name" value="Split_barrel_FMN-bd"/>
</dbReference>
<dbReference type="PANTHER" id="PTHR10851:SF0">
    <property type="entry name" value="PYRIDOXINE-5'-PHOSPHATE OXIDASE"/>
    <property type="match status" value="1"/>
</dbReference>
<dbReference type="OrthoDB" id="9780392at2"/>
<feature type="binding site" evidence="5">
    <location>
        <position position="189"/>
    </location>
    <ligand>
        <name>FMN</name>
        <dbReference type="ChEBI" id="CHEBI:58210"/>
    </ligand>
</feature>
<keyword evidence="3 5" id="KW-0288">FMN</keyword>
<dbReference type="EMBL" id="JYJG01000018">
    <property type="protein sequence ID" value="KJK52169.1"/>
    <property type="molecule type" value="Genomic_DNA"/>
</dbReference>
<dbReference type="NCBIfam" id="NF004231">
    <property type="entry name" value="PRK05679.1"/>
    <property type="match status" value="1"/>
</dbReference>
<comment type="similarity">
    <text evidence="1">Belongs to the pyridoxamine 5'-phosphate oxidase family.</text>
</comment>
<dbReference type="PIRSF" id="PIRSF000190">
    <property type="entry name" value="Pyd_amn-ph_oxd"/>
    <property type="match status" value="1"/>
</dbReference>